<dbReference type="Proteomes" id="UP000030676">
    <property type="component" value="Unassembled WGS sequence"/>
</dbReference>
<sequence>MILSFIQTSEVVTGADLMIMTPYYKRFLKIKRNGIT</sequence>
<accession>X0GY09</accession>
<name>X0GY09_FUSOX</name>
<protein>
    <submittedName>
        <fullName evidence="1">Uncharacterized protein</fullName>
    </submittedName>
</protein>
<reference evidence="1" key="1">
    <citation type="submission" date="2011-11" db="EMBL/GenBank/DDBJ databases">
        <title>The Genome Sequence of Fusarium oxysporum PHW808.</title>
        <authorList>
            <consortium name="The Broad Institute Genome Sequencing Platform"/>
            <person name="Ma L.-J."/>
            <person name="Gale L.R."/>
            <person name="Schwartz D.C."/>
            <person name="Zhou S."/>
            <person name="Corby-Kistler H."/>
            <person name="Young S.K."/>
            <person name="Zeng Q."/>
            <person name="Gargeya S."/>
            <person name="Fitzgerald M."/>
            <person name="Haas B."/>
            <person name="Abouelleil A."/>
            <person name="Alvarado L."/>
            <person name="Arachchi H.M."/>
            <person name="Berlin A."/>
            <person name="Brown A."/>
            <person name="Chapman S.B."/>
            <person name="Chen Z."/>
            <person name="Dunbar C."/>
            <person name="Freedman E."/>
            <person name="Gearin G."/>
            <person name="Goldberg J."/>
            <person name="Griggs A."/>
            <person name="Gujja S."/>
            <person name="Heiman D."/>
            <person name="Howarth C."/>
            <person name="Larson L."/>
            <person name="Lui A."/>
            <person name="MacDonald P.J.P."/>
            <person name="Montmayeur A."/>
            <person name="Murphy C."/>
            <person name="Neiman D."/>
            <person name="Pearson M."/>
            <person name="Priest M."/>
            <person name="Roberts A."/>
            <person name="Saif S."/>
            <person name="Shea T."/>
            <person name="Shenoy N."/>
            <person name="Sisk P."/>
            <person name="Stolte C."/>
            <person name="Sykes S."/>
            <person name="Wortman J."/>
            <person name="Nusbaum C."/>
            <person name="Birren B."/>
        </authorList>
    </citation>
    <scope>NUCLEOTIDE SEQUENCE [LARGE SCALE GENOMIC DNA]</scope>
    <source>
        <strain evidence="1">54008</strain>
    </source>
</reference>
<dbReference type="EMBL" id="JH659239">
    <property type="protein sequence ID" value="EXL64770.1"/>
    <property type="molecule type" value="Genomic_DNA"/>
</dbReference>
<evidence type="ECO:0000313" key="1">
    <source>
        <dbReference type="EMBL" id="EXL64770.1"/>
    </source>
</evidence>
<gene>
    <name evidence="1" type="ORF">FOPG_18974</name>
</gene>
<proteinExistence type="predicted"/>
<organism evidence="1">
    <name type="scientific">Fusarium oxysporum f. sp. conglutinans race 2 54008</name>
    <dbReference type="NCBI Taxonomy" id="1089457"/>
    <lineage>
        <taxon>Eukaryota</taxon>
        <taxon>Fungi</taxon>
        <taxon>Dikarya</taxon>
        <taxon>Ascomycota</taxon>
        <taxon>Pezizomycotina</taxon>
        <taxon>Sordariomycetes</taxon>
        <taxon>Hypocreomycetidae</taxon>
        <taxon>Hypocreales</taxon>
        <taxon>Nectriaceae</taxon>
        <taxon>Fusarium</taxon>
        <taxon>Fusarium oxysporum species complex</taxon>
    </lineage>
</organism>
<dbReference type="AlphaFoldDB" id="X0GY09"/>
<reference evidence="1" key="2">
    <citation type="submission" date="2012-05" db="EMBL/GenBank/DDBJ databases">
        <title>The Genome Annotation of Fusarium oxysporum PHW808.</title>
        <authorList>
            <consortium name="The Broad Institute Genomics Platform"/>
            <person name="Ma L.-J."/>
            <person name="Corby-Kistler H."/>
            <person name="Broz K."/>
            <person name="Gale L.R."/>
            <person name="Jonkers W."/>
            <person name="O'Donnell K."/>
            <person name="Ploetz R."/>
            <person name="Steinberg C."/>
            <person name="Schwartz D.C."/>
            <person name="VanEtten H."/>
            <person name="Zhou S."/>
            <person name="Young S.K."/>
            <person name="Zeng Q."/>
            <person name="Gargeya S."/>
            <person name="Fitzgerald M."/>
            <person name="Abouelleil A."/>
            <person name="Alvarado L."/>
            <person name="Chapman S.B."/>
            <person name="Gainer-Dewar J."/>
            <person name="Goldberg J."/>
            <person name="Griggs A."/>
            <person name="Gujja S."/>
            <person name="Hansen M."/>
            <person name="Howarth C."/>
            <person name="Imamovic A."/>
            <person name="Ireland A."/>
            <person name="Larimer J."/>
            <person name="McCowan C."/>
            <person name="Murphy C."/>
            <person name="Pearson M."/>
            <person name="Poon T.W."/>
            <person name="Priest M."/>
            <person name="Roberts A."/>
            <person name="Saif S."/>
            <person name="Shea T."/>
            <person name="Sykes S."/>
            <person name="Wortman J."/>
            <person name="Nusbaum C."/>
            <person name="Birren B."/>
        </authorList>
    </citation>
    <scope>NUCLEOTIDE SEQUENCE</scope>
    <source>
        <strain evidence="1">54008</strain>
    </source>
</reference>
<dbReference type="HOGENOM" id="CLU_3359749_0_0_1"/>